<feature type="compositionally biased region" description="Basic and acidic residues" evidence="9">
    <location>
        <begin position="628"/>
        <end position="650"/>
    </location>
</feature>
<feature type="compositionally biased region" description="Basic and acidic residues" evidence="9">
    <location>
        <begin position="24"/>
        <end position="48"/>
    </location>
</feature>
<organism evidence="13 14">
    <name type="scientific">Psylliodes chrysocephalus</name>
    <dbReference type="NCBI Taxonomy" id="3402493"/>
    <lineage>
        <taxon>Eukaryota</taxon>
        <taxon>Metazoa</taxon>
        <taxon>Ecdysozoa</taxon>
        <taxon>Arthropoda</taxon>
        <taxon>Hexapoda</taxon>
        <taxon>Insecta</taxon>
        <taxon>Pterygota</taxon>
        <taxon>Neoptera</taxon>
        <taxon>Endopterygota</taxon>
        <taxon>Coleoptera</taxon>
        <taxon>Polyphaga</taxon>
        <taxon>Cucujiformia</taxon>
        <taxon>Chrysomeloidea</taxon>
        <taxon>Chrysomelidae</taxon>
        <taxon>Galerucinae</taxon>
        <taxon>Alticini</taxon>
        <taxon>Psylliodes</taxon>
    </lineage>
</organism>
<feature type="coiled-coil region" evidence="8">
    <location>
        <begin position="126"/>
        <end position="153"/>
    </location>
</feature>
<dbReference type="InterPro" id="IPR018327">
    <property type="entry name" value="BHD_2"/>
</dbReference>
<feature type="region of interest" description="Disordered" evidence="9">
    <location>
        <begin position="923"/>
        <end position="953"/>
    </location>
</feature>
<dbReference type="Pfam" id="PF10405">
    <property type="entry name" value="BHD_3"/>
    <property type="match status" value="1"/>
</dbReference>
<evidence type="ECO:0000259" key="11">
    <source>
        <dbReference type="SMART" id="SM01031"/>
    </source>
</evidence>
<dbReference type="InterPro" id="IPR018328">
    <property type="entry name" value="Rad4_beta-hairpin_dom3"/>
</dbReference>
<dbReference type="GO" id="GO:0006298">
    <property type="term" value="P:mismatch repair"/>
    <property type="evidence" value="ECO:0007669"/>
    <property type="project" value="TreeGrafter"/>
</dbReference>
<feature type="domain" description="Rad4 beta-hairpin" evidence="12">
    <location>
        <begin position="1210"/>
        <end position="1284"/>
    </location>
</feature>
<gene>
    <name evidence="13" type="ORF">PSYICH_LOCUS12551</name>
</gene>
<feature type="compositionally biased region" description="Basic residues" evidence="9">
    <location>
        <begin position="840"/>
        <end position="849"/>
    </location>
</feature>
<dbReference type="SMART" id="SM01032">
    <property type="entry name" value="BHD_3"/>
    <property type="match status" value="1"/>
</dbReference>
<proteinExistence type="inferred from homology"/>
<name>A0A9P0GK96_9CUCU</name>
<feature type="region of interest" description="Disordered" evidence="9">
    <location>
        <begin position="1326"/>
        <end position="1365"/>
    </location>
</feature>
<keyword evidence="7" id="KW-0539">Nucleus</keyword>
<feature type="domain" description="Rad4 beta-hairpin" evidence="10">
    <location>
        <begin position="1093"/>
        <end position="1145"/>
    </location>
</feature>
<feature type="compositionally biased region" description="Basic and acidic residues" evidence="9">
    <location>
        <begin position="499"/>
        <end position="544"/>
    </location>
</feature>
<evidence type="ECO:0000259" key="10">
    <source>
        <dbReference type="SMART" id="SM01030"/>
    </source>
</evidence>
<evidence type="ECO:0000256" key="5">
    <source>
        <dbReference type="ARBA" id="ARBA00023125"/>
    </source>
</evidence>
<dbReference type="EMBL" id="OV651818">
    <property type="protein sequence ID" value="CAH1112223.1"/>
    <property type="molecule type" value="Genomic_DNA"/>
</dbReference>
<dbReference type="InterPro" id="IPR042488">
    <property type="entry name" value="Rad4_BHD3_sf"/>
</dbReference>
<dbReference type="InterPro" id="IPR036985">
    <property type="entry name" value="Transglutaminase-like_sf"/>
</dbReference>
<dbReference type="Pfam" id="PF10404">
    <property type="entry name" value="BHD_2"/>
    <property type="match status" value="1"/>
</dbReference>
<dbReference type="Gene3D" id="2.20.20.110">
    <property type="entry name" value="Rad4, beta-hairpin domain BHD1"/>
    <property type="match status" value="1"/>
</dbReference>
<feature type="compositionally biased region" description="Basic and acidic residues" evidence="9">
    <location>
        <begin position="441"/>
        <end position="459"/>
    </location>
</feature>
<dbReference type="GO" id="GO:0003697">
    <property type="term" value="F:single-stranded DNA binding"/>
    <property type="evidence" value="ECO:0007669"/>
    <property type="project" value="TreeGrafter"/>
</dbReference>
<evidence type="ECO:0000256" key="4">
    <source>
        <dbReference type="ARBA" id="ARBA00022763"/>
    </source>
</evidence>
<feature type="compositionally biased region" description="Basic residues" evidence="9">
    <location>
        <begin position="782"/>
        <end position="795"/>
    </location>
</feature>
<dbReference type="OrthoDB" id="300780at2759"/>
<feature type="region of interest" description="Disordered" evidence="9">
    <location>
        <begin position="1"/>
        <end position="57"/>
    </location>
</feature>
<feature type="compositionally biased region" description="Basic residues" evidence="9">
    <location>
        <begin position="1338"/>
        <end position="1355"/>
    </location>
</feature>
<evidence type="ECO:0000256" key="8">
    <source>
        <dbReference type="SAM" id="Coils"/>
    </source>
</evidence>
<feature type="compositionally biased region" description="Basic and acidic residues" evidence="9">
    <location>
        <begin position="553"/>
        <end position="575"/>
    </location>
</feature>
<dbReference type="Proteomes" id="UP001153636">
    <property type="component" value="Chromosome 6"/>
</dbReference>
<feature type="compositionally biased region" description="Basic and acidic residues" evidence="9">
    <location>
        <begin position="666"/>
        <end position="682"/>
    </location>
</feature>
<keyword evidence="14" id="KW-1185">Reference proteome</keyword>
<reference evidence="13" key="1">
    <citation type="submission" date="2022-01" db="EMBL/GenBank/DDBJ databases">
        <authorList>
            <person name="King R."/>
        </authorList>
    </citation>
    <scope>NUCLEOTIDE SEQUENCE</scope>
</reference>
<evidence type="ECO:0000256" key="2">
    <source>
        <dbReference type="ARBA" id="ARBA00009525"/>
    </source>
</evidence>
<feature type="compositionally biased region" description="Basic and acidic residues" evidence="9">
    <location>
        <begin position="826"/>
        <end position="839"/>
    </location>
</feature>
<feature type="compositionally biased region" description="Basic and acidic residues" evidence="9">
    <location>
        <begin position="729"/>
        <end position="751"/>
    </location>
</feature>
<dbReference type="SMART" id="SM01031">
    <property type="entry name" value="BHD_2"/>
    <property type="match status" value="1"/>
</dbReference>
<keyword evidence="5" id="KW-0238">DNA-binding</keyword>
<evidence type="ECO:0000313" key="13">
    <source>
        <dbReference type="EMBL" id="CAH1112223.1"/>
    </source>
</evidence>
<accession>A0A9P0GK96</accession>
<protein>
    <submittedName>
        <fullName evidence="13">Uncharacterized protein</fullName>
    </submittedName>
</protein>
<comment type="similarity">
    <text evidence="2">Belongs to the XPC family.</text>
</comment>
<feature type="compositionally biased region" description="Polar residues" evidence="9">
    <location>
        <begin position="460"/>
        <end position="479"/>
    </location>
</feature>
<feature type="compositionally biased region" description="Basic and acidic residues" evidence="9">
    <location>
        <begin position="585"/>
        <end position="607"/>
    </location>
</feature>
<evidence type="ECO:0000313" key="14">
    <source>
        <dbReference type="Proteomes" id="UP001153636"/>
    </source>
</evidence>
<dbReference type="NCBIfam" id="TIGR00605">
    <property type="entry name" value="rad4"/>
    <property type="match status" value="1"/>
</dbReference>
<evidence type="ECO:0000256" key="3">
    <source>
        <dbReference type="ARBA" id="ARBA00022553"/>
    </source>
</evidence>
<evidence type="ECO:0000256" key="6">
    <source>
        <dbReference type="ARBA" id="ARBA00023204"/>
    </source>
</evidence>
<dbReference type="GO" id="GO:0005737">
    <property type="term" value="C:cytoplasm"/>
    <property type="evidence" value="ECO:0007669"/>
    <property type="project" value="TreeGrafter"/>
</dbReference>
<keyword evidence="3" id="KW-0597">Phosphoprotein</keyword>
<keyword evidence="8" id="KW-0175">Coiled coil</keyword>
<comment type="subcellular location">
    <subcellularLocation>
        <location evidence="1">Nucleus</location>
    </subcellularLocation>
</comment>
<evidence type="ECO:0000256" key="9">
    <source>
        <dbReference type="SAM" id="MobiDB-lite"/>
    </source>
</evidence>
<feature type="domain" description="Rad4 beta-hairpin" evidence="11">
    <location>
        <begin position="1147"/>
        <end position="1203"/>
    </location>
</feature>
<dbReference type="Pfam" id="PF03835">
    <property type="entry name" value="Rad4"/>
    <property type="match status" value="1"/>
</dbReference>
<feature type="compositionally biased region" description="Polar residues" evidence="9">
    <location>
        <begin position="655"/>
        <end position="664"/>
    </location>
</feature>
<dbReference type="SUPFAM" id="SSF54001">
    <property type="entry name" value="Cysteine proteinases"/>
    <property type="match status" value="1"/>
</dbReference>
<feature type="compositionally biased region" description="Low complexity" evidence="9">
    <location>
        <begin position="386"/>
        <end position="400"/>
    </location>
</feature>
<dbReference type="Gene3D" id="3.90.260.10">
    <property type="entry name" value="Transglutaminase-like"/>
    <property type="match status" value="2"/>
</dbReference>
<dbReference type="InterPro" id="IPR018026">
    <property type="entry name" value="DNA_repair_Rad4-like"/>
</dbReference>
<feature type="region of interest" description="Disordered" evidence="9">
    <location>
        <begin position="368"/>
        <end position="714"/>
    </location>
</feature>
<feature type="compositionally biased region" description="Basic and acidic residues" evidence="9">
    <location>
        <begin position="940"/>
        <end position="949"/>
    </location>
</feature>
<dbReference type="PANTHER" id="PTHR12135:SF0">
    <property type="entry name" value="DNA REPAIR PROTEIN COMPLEMENTING XP-C CELLS"/>
    <property type="match status" value="1"/>
</dbReference>
<dbReference type="GO" id="GO:0071942">
    <property type="term" value="C:XPC complex"/>
    <property type="evidence" value="ECO:0007669"/>
    <property type="project" value="TreeGrafter"/>
</dbReference>
<dbReference type="InterPro" id="IPR018325">
    <property type="entry name" value="Rad4/PNGase_transGLS-fold"/>
</dbReference>
<feature type="region of interest" description="Disordered" evidence="9">
    <location>
        <begin position="729"/>
        <end position="875"/>
    </location>
</feature>
<dbReference type="FunFam" id="2.20.20.110:FF:000001">
    <property type="entry name" value="DNA repair protein complementing XP-C cells"/>
    <property type="match status" value="1"/>
</dbReference>
<feature type="compositionally biased region" description="Low complexity" evidence="9">
    <location>
        <begin position="422"/>
        <end position="440"/>
    </location>
</feature>
<keyword evidence="4" id="KW-0227">DNA damage</keyword>
<evidence type="ECO:0000256" key="7">
    <source>
        <dbReference type="ARBA" id="ARBA00023242"/>
    </source>
</evidence>
<dbReference type="GO" id="GO:0003684">
    <property type="term" value="F:damaged DNA binding"/>
    <property type="evidence" value="ECO:0007669"/>
    <property type="project" value="InterPro"/>
</dbReference>
<dbReference type="GO" id="GO:0006289">
    <property type="term" value="P:nucleotide-excision repair"/>
    <property type="evidence" value="ECO:0007669"/>
    <property type="project" value="InterPro"/>
</dbReference>
<keyword evidence="6" id="KW-0234">DNA repair</keyword>
<evidence type="ECO:0000259" key="12">
    <source>
        <dbReference type="SMART" id="SM01032"/>
    </source>
</evidence>
<feature type="compositionally biased region" description="Basic and acidic residues" evidence="9">
    <location>
        <begin position="701"/>
        <end position="714"/>
    </location>
</feature>
<dbReference type="PANTHER" id="PTHR12135">
    <property type="entry name" value="DNA REPAIR PROTEIN XP-C / RAD4"/>
    <property type="match status" value="1"/>
</dbReference>
<dbReference type="SMART" id="SM01030">
    <property type="entry name" value="BHD_1"/>
    <property type="match status" value="1"/>
</dbReference>
<sequence>MSRPKRSINKIPIIEDSDSEGEGSPEKKLKLSSEEKNVTSKNIAKDENDSSSSESDIENYLQPIDKLDFSSSFFNLQKSKEKEFDKIEKNIFDGVSRLSDSESEQEIDENASKNNTVAPKLNFQQLEDFTRKLEEAKLEVEKYNAKKKIVEKKLDITNLLAAGESKQLSLENIREEDLHSSDFETTDEEWEEVKVKDTPEEKSVVPQQSIEIRVGDMPNHVKKKKGLDLIAAMKRRLNRIRKENQIYIHKVHLLCWIAHGNFLNSVINSSDILTQSLSLLPSEKSFPADRPDLGYLEQIVQWYKKSIRLTDKSLSQELTLENSLKLQIKKKEAFNKNCFVLIFIAILRALGLQCRLVLSFQVEPLRPPNSEMHSLSTKESDKNKSKSSSSTNKSVSETSNLNKSNITKVVSKAKKKSDMNKSKVSSKTNSSSLKSTLSSIIDKKDRKDSIKTKESKPTDKQPNLNKLKASSSSGKGNTTAKKEDHKQKNTRKSTIKESCSIKEECTKIDEQNKKTNNTKNKDNSSSNKEDIKQTSKKKSIEENKPTSTRTSGRIKDNEKNLEERRVKDNINKEGIQKGPSRQTKKNKESTEQDVTKEPGSKGRKSVETSKNILSIEQKKLRSKSTTNIEEKTKKSADKNKDILIVEDIKPRKSMSAASEKSTNTKPKKDIKLKLPSVKKSESEDLLPQLDGSSTLKKHKNKESTEQDVAKELASKHIVKESKSVEISKAILSKEQKKPRSKSETNIEEKTKKSTNTNRHTLTVEDMKPRMIKSGSSEESTKKKPKKAIIKIKLPKIPRIESKDMIPQLDGANDDEKPKRILKKDKVHLEKLNKMTEGKKVCKSKTHSKRITSSFNDDDSESEFSPSPLKKSPQKGINFSKLKSSASTSSFSNSFDVKSDIINLIKGRIKEQKVVDSRKLATKRKNEYNDSDSDSDYMPEPIKKKPHDSDSDIDYFVPKPKVKKRIRVKKEGEKLKVLSSDDEVEKKKKKGINIWLEVFLEAEEKWITADVVRGQVHCVNELFMRASHPVSYVVAWNNDNTLKDVTMRYCKNFNTVTRKLRTDAKWWEDSLKPFLEKSSPRSTEEDGDLSRQQLDQPLPTTISEYKNHPLYALKRHILKFEAIYPEDIIPLGYVRGEPVYPRNSIYTCKSREIWVKDARVVKAGEKPYKIVKARPKYDRLSNTMITGQLLELFGIWQTTDYDPPVAENGIVPRNAYGNVELFKPCMLPKGTVLLQLPGLNKICRKLNIDCASAITGFDFHGGWSHPVYDGFVVCSEFEDTCIAAWHLEQEEIEKKENEKIEKRVYTNWKKLIKGLLIRERLKARYDFGGETSTSTGGKGNKKPNKGPRFATKKRRAPINESDSDSD</sequence>
<dbReference type="Pfam" id="PF10403">
    <property type="entry name" value="BHD_1"/>
    <property type="match status" value="1"/>
</dbReference>
<dbReference type="InterPro" id="IPR018326">
    <property type="entry name" value="Rad4_beta-hairpin_dom1"/>
</dbReference>
<evidence type="ECO:0000256" key="1">
    <source>
        <dbReference type="ARBA" id="ARBA00004123"/>
    </source>
</evidence>
<dbReference type="InterPro" id="IPR004583">
    <property type="entry name" value="DNA_repair_Rad4"/>
</dbReference>
<dbReference type="Gene3D" id="3.30.70.2460">
    <property type="entry name" value="Rad4, beta-hairpin domain BHD3"/>
    <property type="match status" value="1"/>
</dbReference>
<dbReference type="FunFam" id="3.30.70.2460:FF:000001">
    <property type="entry name" value="DNA repair protein Rad4 family"/>
    <property type="match status" value="1"/>
</dbReference>
<dbReference type="InterPro" id="IPR038765">
    <property type="entry name" value="Papain-like_cys_pep_sf"/>
</dbReference>
<feature type="region of interest" description="Disordered" evidence="9">
    <location>
        <begin position="98"/>
        <end position="119"/>
    </location>
</feature>
<dbReference type="GO" id="GO:0000111">
    <property type="term" value="C:nucleotide-excision repair factor 2 complex"/>
    <property type="evidence" value="ECO:0007669"/>
    <property type="project" value="TreeGrafter"/>
</dbReference>